<dbReference type="PANTHER" id="PTHR24559:SF444">
    <property type="entry name" value="REVERSE TRANSCRIPTASE DOMAIN-CONTAINING PROTEIN"/>
    <property type="match status" value="1"/>
</dbReference>
<reference evidence="1" key="1">
    <citation type="submission" date="2020-08" db="EMBL/GenBank/DDBJ databases">
        <title>Multicomponent nature underlies the extraordinary mechanical properties of spider dragline silk.</title>
        <authorList>
            <person name="Kono N."/>
            <person name="Nakamura H."/>
            <person name="Mori M."/>
            <person name="Yoshida Y."/>
            <person name="Ohtoshi R."/>
            <person name="Malay A.D."/>
            <person name="Moran D.A.P."/>
            <person name="Tomita M."/>
            <person name="Numata K."/>
            <person name="Arakawa K."/>
        </authorList>
    </citation>
    <scope>NUCLEOTIDE SEQUENCE</scope>
</reference>
<name>A0A8X6W0J1_TRICX</name>
<organism evidence="1 2">
    <name type="scientific">Trichonephila clavipes</name>
    <name type="common">Golden silk orbweaver</name>
    <name type="synonym">Nephila clavipes</name>
    <dbReference type="NCBI Taxonomy" id="2585209"/>
    <lineage>
        <taxon>Eukaryota</taxon>
        <taxon>Metazoa</taxon>
        <taxon>Ecdysozoa</taxon>
        <taxon>Arthropoda</taxon>
        <taxon>Chelicerata</taxon>
        <taxon>Arachnida</taxon>
        <taxon>Araneae</taxon>
        <taxon>Araneomorphae</taxon>
        <taxon>Entelegynae</taxon>
        <taxon>Araneoidea</taxon>
        <taxon>Nephilidae</taxon>
        <taxon>Trichonephila</taxon>
    </lineage>
</organism>
<comment type="caution">
    <text evidence="1">The sequence shown here is derived from an EMBL/GenBank/DDBJ whole genome shotgun (WGS) entry which is preliminary data.</text>
</comment>
<sequence length="294" mass="34111">MLRLAIDIIDNNTITKRRITDENTDVLVIRDRKSLHFETVRRLFTPDLEILNLNQETRMRNMNYSSYFRHKPNDFTQKTFNGKEFARFFHEKLEIGRQLNLPRSKILEGLTDGLPINLRQLLTISPPSNPTEWIVTATTLLKIQNSKYDVGQLRAEPQRIILKSDLPVHLRPYRTSHIHGKEIKSQVEKLLQAELIKETDSEPLPIMDSLLDKLARATFFSTLDLASGYWYVPIHPNETNKLTFCTTLAYMNGADYHLELRTTQPTSRIRTWTSAFAGRRKDTCTNDSLAADPR</sequence>
<dbReference type="InterPro" id="IPR053134">
    <property type="entry name" value="RNA-dir_DNA_polymerase"/>
</dbReference>
<dbReference type="InterPro" id="IPR043128">
    <property type="entry name" value="Rev_trsase/Diguanyl_cyclase"/>
</dbReference>
<keyword evidence="2" id="KW-1185">Reference proteome</keyword>
<dbReference type="InterPro" id="IPR043502">
    <property type="entry name" value="DNA/RNA_pol_sf"/>
</dbReference>
<dbReference type="Proteomes" id="UP000887159">
    <property type="component" value="Unassembled WGS sequence"/>
</dbReference>
<accession>A0A8X6W0J1</accession>
<dbReference type="GO" id="GO:0071897">
    <property type="term" value="P:DNA biosynthetic process"/>
    <property type="evidence" value="ECO:0007669"/>
    <property type="project" value="UniProtKB-ARBA"/>
</dbReference>
<protein>
    <submittedName>
        <fullName evidence="1">Transposon Ty3-I Gag-Pol polyprotein</fullName>
    </submittedName>
</protein>
<dbReference type="Gene3D" id="3.30.70.270">
    <property type="match status" value="1"/>
</dbReference>
<dbReference type="PANTHER" id="PTHR24559">
    <property type="entry name" value="TRANSPOSON TY3-I GAG-POL POLYPROTEIN"/>
    <property type="match status" value="1"/>
</dbReference>
<proteinExistence type="predicted"/>
<dbReference type="EMBL" id="BMAU01021373">
    <property type="protein sequence ID" value="GFY25814.1"/>
    <property type="molecule type" value="Genomic_DNA"/>
</dbReference>
<dbReference type="SUPFAM" id="SSF56672">
    <property type="entry name" value="DNA/RNA polymerases"/>
    <property type="match status" value="1"/>
</dbReference>
<evidence type="ECO:0000313" key="2">
    <source>
        <dbReference type="Proteomes" id="UP000887159"/>
    </source>
</evidence>
<gene>
    <name evidence="1" type="primary">TY3B-I_667</name>
    <name evidence="1" type="ORF">TNCV_1915641</name>
</gene>
<evidence type="ECO:0000313" key="1">
    <source>
        <dbReference type="EMBL" id="GFY25814.1"/>
    </source>
</evidence>
<dbReference type="AlphaFoldDB" id="A0A8X6W0J1"/>